<dbReference type="Gene3D" id="1.10.260.40">
    <property type="entry name" value="lambda repressor-like DNA-binding domains"/>
    <property type="match status" value="1"/>
</dbReference>
<dbReference type="SUPFAM" id="SSF47413">
    <property type="entry name" value="lambda repressor-like DNA-binding domains"/>
    <property type="match status" value="1"/>
</dbReference>
<evidence type="ECO:0000313" key="2">
    <source>
        <dbReference type="EMBL" id="MFC7334032.1"/>
    </source>
</evidence>
<feature type="domain" description="HTH cro/C1-type" evidence="1">
    <location>
        <begin position="8"/>
        <end position="66"/>
    </location>
</feature>
<protein>
    <submittedName>
        <fullName evidence="2">Helix-turn-helix domain-containing protein</fullName>
    </submittedName>
</protein>
<dbReference type="CDD" id="cd00093">
    <property type="entry name" value="HTH_XRE"/>
    <property type="match status" value="1"/>
</dbReference>
<sequence>MTPFGARIRRLREARGIQLKQMAADLEISSAYLSALEHGHKGLPSPMLVRQICTYFGIIWDEAEALERLAALSDPRVVVDTAGLTPDHTLAANLLARRIAHLSPAELERLLALLGGVPPEARPDAPLPEPDGQA</sequence>
<dbReference type="InterPro" id="IPR001387">
    <property type="entry name" value="Cro/C1-type_HTH"/>
</dbReference>
<dbReference type="InterPro" id="IPR010982">
    <property type="entry name" value="Lambda_DNA-bd_dom_sf"/>
</dbReference>
<name>A0ABW2KVT7_9PROT</name>
<keyword evidence="3" id="KW-1185">Reference proteome</keyword>
<dbReference type="Proteomes" id="UP001596456">
    <property type="component" value="Unassembled WGS sequence"/>
</dbReference>
<reference evidence="3" key="1">
    <citation type="journal article" date="2019" name="Int. J. Syst. Evol. Microbiol.">
        <title>The Global Catalogue of Microorganisms (GCM) 10K type strain sequencing project: providing services to taxonomists for standard genome sequencing and annotation.</title>
        <authorList>
            <consortium name="The Broad Institute Genomics Platform"/>
            <consortium name="The Broad Institute Genome Sequencing Center for Infectious Disease"/>
            <person name="Wu L."/>
            <person name="Ma J."/>
        </authorList>
    </citation>
    <scope>NUCLEOTIDE SEQUENCE [LARGE SCALE GENOMIC DNA]</scope>
    <source>
        <strain evidence="3">CGMCC 1.16275</strain>
    </source>
</reference>
<evidence type="ECO:0000259" key="1">
    <source>
        <dbReference type="PROSITE" id="PS50943"/>
    </source>
</evidence>
<accession>A0ABW2KVT7</accession>
<dbReference type="EMBL" id="JBHTCM010000010">
    <property type="protein sequence ID" value="MFC7334032.1"/>
    <property type="molecule type" value="Genomic_DNA"/>
</dbReference>
<evidence type="ECO:0000313" key="3">
    <source>
        <dbReference type="Proteomes" id="UP001596456"/>
    </source>
</evidence>
<dbReference type="RefSeq" id="WP_377359505.1">
    <property type="nucleotide sequence ID" value="NZ_JBHTCM010000010.1"/>
</dbReference>
<dbReference type="SMART" id="SM00530">
    <property type="entry name" value="HTH_XRE"/>
    <property type="match status" value="1"/>
</dbReference>
<dbReference type="Pfam" id="PF13560">
    <property type="entry name" value="HTH_31"/>
    <property type="match status" value="1"/>
</dbReference>
<dbReference type="PROSITE" id="PS50943">
    <property type="entry name" value="HTH_CROC1"/>
    <property type="match status" value="1"/>
</dbReference>
<gene>
    <name evidence="2" type="ORF">ACFQPS_12740</name>
</gene>
<comment type="caution">
    <text evidence="2">The sequence shown here is derived from an EMBL/GenBank/DDBJ whole genome shotgun (WGS) entry which is preliminary data.</text>
</comment>
<organism evidence="2 3">
    <name type="scientific">Rhodocista pekingensis</name>
    <dbReference type="NCBI Taxonomy" id="201185"/>
    <lineage>
        <taxon>Bacteria</taxon>
        <taxon>Pseudomonadati</taxon>
        <taxon>Pseudomonadota</taxon>
        <taxon>Alphaproteobacteria</taxon>
        <taxon>Rhodospirillales</taxon>
        <taxon>Azospirillaceae</taxon>
        <taxon>Rhodocista</taxon>
    </lineage>
</organism>
<proteinExistence type="predicted"/>